<dbReference type="FunFam" id="2.10.230.10:FF:000001">
    <property type="entry name" value="DnaJ subfamily A member 2"/>
    <property type="match status" value="1"/>
</dbReference>
<name>A0A8J5Q2V9_9ASCO</name>
<feature type="domain" description="J" evidence="8">
    <location>
        <begin position="6"/>
        <end position="71"/>
    </location>
</feature>
<keyword evidence="1 6" id="KW-0479">Metal-binding</keyword>
<organism evidence="10 11">
    <name type="scientific">[Candida] subhashii</name>
    <dbReference type="NCBI Taxonomy" id="561895"/>
    <lineage>
        <taxon>Eukaryota</taxon>
        <taxon>Fungi</taxon>
        <taxon>Dikarya</taxon>
        <taxon>Ascomycota</taxon>
        <taxon>Saccharomycotina</taxon>
        <taxon>Pichiomycetes</taxon>
        <taxon>Debaryomycetaceae</taxon>
        <taxon>Spathaspora</taxon>
    </lineage>
</organism>
<keyword evidence="4 6" id="KW-0862">Zinc</keyword>
<evidence type="ECO:0000256" key="2">
    <source>
        <dbReference type="ARBA" id="ARBA00022737"/>
    </source>
</evidence>
<proteinExistence type="predicted"/>
<dbReference type="EMBL" id="JAGSYN010000271">
    <property type="protein sequence ID" value="KAG7660959.1"/>
    <property type="molecule type" value="Genomic_DNA"/>
</dbReference>
<evidence type="ECO:0000256" key="1">
    <source>
        <dbReference type="ARBA" id="ARBA00022723"/>
    </source>
</evidence>
<evidence type="ECO:0000313" key="10">
    <source>
        <dbReference type="EMBL" id="KAG7660959.1"/>
    </source>
</evidence>
<dbReference type="Proteomes" id="UP000694255">
    <property type="component" value="Unassembled WGS sequence"/>
</dbReference>
<dbReference type="CDD" id="cd10747">
    <property type="entry name" value="DnaJ_C"/>
    <property type="match status" value="1"/>
</dbReference>
<accession>A0A8J5Q2V9</accession>
<sequence>MVKETYLYDLLGVEISSTTEEIARTYKRQALKCHPDKTNHDPELTEKFKELTRAYEILRDPKQRSVYDKYGEAGLDGVIEVASSSQAPSTQQRRGGGGGRPPFPNDIFSQVFNDINSMFSQHSMFNFPPPPPGGQQTFVRTSTTSFSGIPNLQQQQQQNMKKVVQPYGSPLDQEFVRGEDIHHTCDVNLGDFVYGKTIKLNLPKNVKCEVCQGYGGYNPKTCKQCEGSGKIITTFYNNFSQFQQTGSCQPCNGTGIFIDPNDRCPACAFTGYVHETKLIKVNVLPGCKNGDRIILQGEADEGKNIIPGDVVIHLRERSHPYLIRKYNDLYMDYEIDLKTALLGGQITIPNFLKQGQSLRIYINVHGNRSINNSNNPLIQEGEIVGTINSGEPKIVKGLGIPINEITKGGELIQNLEDVDGLRDVLFDLSRYNRGNLYINFHVRLPSISDFSEPDLLKLGEILHHNTTSNPNGQTSSSSSSSTPEAERRGTTLESHLSNIPMRQQSQQRGSSASPSKDYNMGNMDDDAYFDTSKNGKRRRY</sequence>
<evidence type="ECO:0000256" key="7">
    <source>
        <dbReference type="SAM" id="MobiDB-lite"/>
    </source>
</evidence>
<dbReference type="InterPro" id="IPR001623">
    <property type="entry name" value="DnaJ_domain"/>
</dbReference>
<keyword evidence="3 6" id="KW-0863">Zinc-finger</keyword>
<dbReference type="InterPro" id="IPR018253">
    <property type="entry name" value="DnaJ_domain_CS"/>
</dbReference>
<evidence type="ECO:0000313" key="11">
    <source>
        <dbReference type="Proteomes" id="UP000694255"/>
    </source>
</evidence>
<protein>
    <recommendedName>
        <fullName evidence="12">J domain-containing protein</fullName>
    </recommendedName>
</protein>
<feature type="region of interest" description="Disordered" evidence="7">
    <location>
        <begin position="82"/>
        <end position="104"/>
    </location>
</feature>
<evidence type="ECO:0000256" key="6">
    <source>
        <dbReference type="PROSITE-ProRule" id="PRU00546"/>
    </source>
</evidence>
<dbReference type="Pfam" id="PF00684">
    <property type="entry name" value="DnaJ_CXXCXGXG"/>
    <property type="match status" value="1"/>
</dbReference>
<dbReference type="InterPro" id="IPR044713">
    <property type="entry name" value="DNJA1/2-like"/>
</dbReference>
<keyword evidence="11" id="KW-1185">Reference proteome</keyword>
<feature type="compositionally biased region" description="Low complexity" evidence="7">
    <location>
        <begin position="503"/>
        <end position="515"/>
    </location>
</feature>
<dbReference type="OrthoDB" id="550424at2759"/>
<dbReference type="SMART" id="SM00271">
    <property type="entry name" value="DnaJ"/>
    <property type="match status" value="1"/>
</dbReference>
<dbReference type="GeneID" id="73472279"/>
<dbReference type="PROSITE" id="PS51188">
    <property type="entry name" value="ZF_CR"/>
    <property type="match status" value="1"/>
</dbReference>
<evidence type="ECO:0000256" key="4">
    <source>
        <dbReference type="ARBA" id="ARBA00022833"/>
    </source>
</evidence>
<dbReference type="PANTHER" id="PTHR43888">
    <property type="entry name" value="DNAJ-LIKE-2, ISOFORM A-RELATED"/>
    <property type="match status" value="1"/>
</dbReference>
<evidence type="ECO:0008006" key="12">
    <source>
        <dbReference type="Google" id="ProtNLM"/>
    </source>
</evidence>
<evidence type="ECO:0000256" key="3">
    <source>
        <dbReference type="ARBA" id="ARBA00022771"/>
    </source>
</evidence>
<comment type="caution">
    <text evidence="10">The sequence shown here is derived from an EMBL/GenBank/DDBJ whole genome shotgun (WGS) entry which is preliminary data.</text>
</comment>
<dbReference type="GO" id="GO:0051082">
    <property type="term" value="F:unfolded protein binding"/>
    <property type="evidence" value="ECO:0007669"/>
    <property type="project" value="InterPro"/>
</dbReference>
<dbReference type="Pfam" id="PF01556">
    <property type="entry name" value="DnaJ_C"/>
    <property type="match status" value="1"/>
</dbReference>
<feature type="zinc finger region" description="CR-type" evidence="6">
    <location>
        <begin position="195"/>
        <end position="276"/>
    </location>
</feature>
<feature type="region of interest" description="Disordered" evidence="7">
    <location>
        <begin position="464"/>
        <end position="540"/>
    </location>
</feature>
<feature type="compositionally biased region" description="Polar residues" evidence="7">
    <location>
        <begin position="464"/>
        <end position="474"/>
    </location>
</feature>
<feature type="domain" description="CR-type" evidence="9">
    <location>
        <begin position="195"/>
        <end position="276"/>
    </location>
</feature>
<keyword evidence="5" id="KW-0143">Chaperone</keyword>
<keyword evidence="2" id="KW-0677">Repeat</keyword>
<dbReference type="GO" id="GO:0008270">
    <property type="term" value="F:zinc ion binding"/>
    <property type="evidence" value="ECO:0007669"/>
    <property type="project" value="UniProtKB-KW"/>
</dbReference>
<dbReference type="GO" id="GO:0006457">
    <property type="term" value="P:protein folding"/>
    <property type="evidence" value="ECO:0007669"/>
    <property type="project" value="InterPro"/>
</dbReference>
<dbReference type="Pfam" id="PF00226">
    <property type="entry name" value="DnaJ"/>
    <property type="match status" value="1"/>
</dbReference>
<dbReference type="CDD" id="cd10719">
    <property type="entry name" value="DnaJ_zf"/>
    <property type="match status" value="1"/>
</dbReference>
<reference evidence="10 11" key="1">
    <citation type="journal article" date="2021" name="DNA Res.">
        <title>Genome analysis of Candida subhashii reveals its hybrid nature and dual mitochondrial genome conformations.</title>
        <authorList>
            <person name="Mixao V."/>
            <person name="Hegedusova E."/>
            <person name="Saus E."/>
            <person name="Pryszcz L.P."/>
            <person name="Cillingova A."/>
            <person name="Nosek J."/>
            <person name="Gabaldon T."/>
        </authorList>
    </citation>
    <scope>NUCLEOTIDE SEQUENCE [LARGE SCALE GENOMIC DNA]</scope>
    <source>
        <strain evidence="10 11">CBS 10753</strain>
    </source>
</reference>
<dbReference type="GO" id="GO:0030544">
    <property type="term" value="F:Hsp70 protein binding"/>
    <property type="evidence" value="ECO:0007669"/>
    <property type="project" value="InterPro"/>
</dbReference>
<evidence type="ECO:0000256" key="5">
    <source>
        <dbReference type="ARBA" id="ARBA00023186"/>
    </source>
</evidence>
<evidence type="ECO:0000259" key="9">
    <source>
        <dbReference type="PROSITE" id="PS51188"/>
    </source>
</evidence>
<dbReference type="RefSeq" id="XP_049261192.1">
    <property type="nucleotide sequence ID" value="XM_049409549.1"/>
</dbReference>
<feature type="compositionally biased region" description="Polar residues" evidence="7">
    <location>
        <begin position="491"/>
        <end position="502"/>
    </location>
</feature>
<dbReference type="PROSITE" id="PS00636">
    <property type="entry name" value="DNAJ_1"/>
    <property type="match status" value="1"/>
</dbReference>
<feature type="compositionally biased region" description="Polar residues" evidence="7">
    <location>
        <begin position="82"/>
        <end position="92"/>
    </location>
</feature>
<dbReference type="InterPro" id="IPR001305">
    <property type="entry name" value="HSP_DnaJ_Cys-rich_dom"/>
</dbReference>
<evidence type="ECO:0000259" key="8">
    <source>
        <dbReference type="PROSITE" id="PS50076"/>
    </source>
</evidence>
<gene>
    <name evidence="10" type="ORF">J8A68_005479</name>
</gene>
<dbReference type="PROSITE" id="PS50076">
    <property type="entry name" value="DNAJ_2"/>
    <property type="match status" value="1"/>
</dbReference>
<dbReference type="CDD" id="cd06257">
    <property type="entry name" value="DnaJ"/>
    <property type="match status" value="1"/>
</dbReference>
<dbReference type="FunFam" id="1.10.287.110:FF:000245">
    <property type="entry name" value="DnaJ domain containing protein"/>
    <property type="match status" value="1"/>
</dbReference>
<dbReference type="InterPro" id="IPR002939">
    <property type="entry name" value="DnaJ_C"/>
</dbReference>
<dbReference type="AlphaFoldDB" id="A0A8J5Q2V9"/>